<dbReference type="OrthoDB" id="9768183at2"/>
<evidence type="ECO:0000256" key="2">
    <source>
        <dbReference type="SAM" id="SignalP"/>
    </source>
</evidence>
<dbReference type="EMBL" id="PGGM01000010">
    <property type="protein sequence ID" value="PSH62061.1"/>
    <property type="molecule type" value="Genomic_DNA"/>
</dbReference>
<dbReference type="AlphaFoldDB" id="A0A2P7B6G8"/>
<proteinExistence type="predicted"/>
<dbReference type="InterPro" id="IPR001638">
    <property type="entry name" value="Solute-binding_3/MltF_N"/>
</dbReference>
<gene>
    <name evidence="4" type="primary">ehuB</name>
    <name evidence="4" type="ORF">CU103_19540</name>
</gene>
<comment type="caution">
    <text evidence="4">The sequence shown here is derived from an EMBL/GenBank/DDBJ whole genome shotgun (WGS) entry which is preliminary data.</text>
</comment>
<feature type="chain" id="PRO_5015146655" evidence="2">
    <location>
        <begin position="21"/>
        <end position="273"/>
    </location>
</feature>
<dbReference type="PANTHER" id="PTHR35936">
    <property type="entry name" value="MEMBRANE-BOUND LYTIC MUREIN TRANSGLYCOSYLASE F"/>
    <property type="match status" value="1"/>
</dbReference>
<dbReference type="GO" id="GO:0033294">
    <property type="term" value="F:ectoine binding"/>
    <property type="evidence" value="ECO:0007669"/>
    <property type="project" value="InterPro"/>
</dbReference>
<reference evidence="5" key="1">
    <citation type="submission" date="2017-11" db="EMBL/GenBank/DDBJ databases">
        <authorList>
            <person name="Kuznetsova I."/>
            <person name="Sazanova A."/>
            <person name="Chirak E."/>
            <person name="Safronova V."/>
            <person name="Willems A."/>
        </authorList>
    </citation>
    <scope>NUCLEOTIDE SEQUENCE [LARGE SCALE GENOMIC DNA]</scope>
    <source>
        <strain evidence="5">CCBAU 03422</strain>
    </source>
</reference>
<keyword evidence="5" id="KW-1185">Reference proteome</keyword>
<feature type="domain" description="Solute-binding protein family 3/N-terminal" evidence="3">
    <location>
        <begin position="32"/>
        <end position="255"/>
    </location>
</feature>
<evidence type="ECO:0000313" key="4">
    <source>
        <dbReference type="EMBL" id="PSH62061.1"/>
    </source>
</evidence>
<evidence type="ECO:0000259" key="3">
    <source>
        <dbReference type="SMART" id="SM00062"/>
    </source>
</evidence>
<dbReference type="Gene3D" id="3.40.190.10">
    <property type="entry name" value="Periplasmic binding protein-like II"/>
    <property type="match status" value="2"/>
</dbReference>
<sequence>MAALGMAAVAVASFAGSASAESLLEKIKNGETIRLGFTNEPPGAYPGPNGEPLGVENEITLDILKKMGATKIEPVVTEWGSLVPGLQAGRFDIVTAGMWIKPDRCRNVLFSEPVAVENGALLVPKGNPEGLHSFQDVRDKGLTLVTGAGYTSVEAAQKLGFAGDKLMQVAGPPEILQAVKAGRAAAGSLDFFNATGLIKKDHSVELADPFASPTPPGYAAIAFSLNEQATVDAFNAVLKDYIGSDEIMAVFGKYDYGKANLPDGSKTADLCKG</sequence>
<accession>A0A2P7B6G8</accession>
<protein>
    <submittedName>
        <fullName evidence="4">Ectoine/hydroxyectoine ABC transporter substrate-binding protein EhuB</fullName>
    </submittedName>
</protein>
<keyword evidence="1 2" id="KW-0732">Signal</keyword>
<evidence type="ECO:0000256" key="1">
    <source>
        <dbReference type="ARBA" id="ARBA00022729"/>
    </source>
</evidence>
<dbReference type="GO" id="GO:0051470">
    <property type="term" value="P:ectoine transmembrane transport"/>
    <property type="evidence" value="ECO:0007669"/>
    <property type="project" value="InterPro"/>
</dbReference>
<name>A0A2P7B6G8_9HYPH</name>
<dbReference type="Proteomes" id="UP000241764">
    <property type="component" value="Unassembled WGS sequence"/>
</dbReference>
<dbReference type="InterPro" id="IPR014337">
    <property type="entry name" value="Ectoine_EhuB"/>
</dbReference>
<dbReference type="NCBIfam" id="TIGR02995">
    <property type="entry name" value="ectoine_ehuB"/>
    <property type="match status" value="1"/>
</dbReference>
<organism evidence="4 5">
    <name type="scientific">Phyllobacterium sophorae</name>
    <dbReference type="NCBI Taxonomy" id="1520277"/>
    <lineage>
        <taxon>Bacteria</taxon>
        <taxon>Pseudomonadati</taxon>
        <taxon>Pseudomonadota</taxon>
        <taxon>Alphaproteobacteria</taxon>
        <taxon>Hyphomicrobiales</taxon>
        <taxon>Phyllobacteriaceae</taxon>
        <taxon>Phyllobacterium</taxon>
    </lineage>
</organism>
<dbReference type="Pfam" id="PF00497">
    <property type="entry name" value="SBP_bac_3"/>
    <property type="match status" value="1"/>
</dbReference>
<dbReference type="SMART" id="SM00062">
    <property type="entry name" value="PBPb"/>
    <property type="match status" value="1"/>
</dbReference>
<dbReference type="SUPFAM" id="SSF53850">
    <property type="entry name" value="Periplasmic binding protein-like II"/>
    <property type="match status" value="1"/>
</dbReference>
<dbReference type="PANTHER" id="PTHR35936:SF17">
    <property type="entry name" value="ARGININE-BINDING EXTRACELLULAR PROTEIN ARTP"/>
    <property type="match status" value="1"/>
</dbReference>
<feature type="signal peptide" evidence="2">
    <location>
        <begin position="1"/>
        <end position="20"/>
    </location>
</feature>
<evidence type="ECO:0000313" key="5">
    <source>
        <dbReference type="Proteomes" id="UP000241764"/>
    </source>
</evidence>